<dbReference type="InterPro" id="IPR017850">
    <property type="entry name" value="Alkaline_phosphatase_core_sf"/>
</dbReference>
<sequence length="578" mass="62896">MTIPRNTPNPSPGSRWRKLAACAGMLMAAGLGLLHGAPQASAAEPAKKPNILLIVADDMGYSDVGAFGGEIETPNIDALAQRGLSATNFYVAPTCSPTRSMLLTGTDNHVAGFGVMSEYTGPQQKGKPGYEGHLNQRMTSIATLLRDSGYHTYMAGKWHLGEEKGQWPADQGFERDFTLMQGGGSHWSDMGYPNPQHPNLTFTRNGKLLDKLPDDHFSTAAFSDFITQSIDENKADGKPFFAYLSYQAVHSPFALPDDWIDKYKGRYDQGYDALRAERLARMKAMGLVGADVSLAPRMPNVPAWDSLTPEQKKISARKMEVYAAMVANMDHHIGRVLGHLKANGQLDNTLVLFFSDNGAEPVELLELAASVDPAMKVWLEKNWDTRPENCGRKMSVCDYGAAWAQVGSTPFNYFKHYTAEGGIRSPLIAAGPGVVSDGQTTRAVLHVTDVVPTLLELAGVSHPSQRGGSDQAPLTGKSMQPVLVGKAQDIRSADEWIGWELFGNRALRQGDWKALSLLKAAGGTGEWQLYNLKDDPTESRDLASSQPAKLAELTRLWDLYASQNGVILTGDGPFKGRK</sequence>
<dbReference type="Pfam" id="PF00884">
    <property type="entry name" value="Sulfatase"/>
    <property type="match status" value="1"/>
</dbReference>
<keyword evidence="3" id="KW-0378">Hydrolase</keyword>
<evidence type="ECO:0000313" key="8">
    <source>
        <dbReference type="Proteomes" id="UP000002186"/>
    </source>
</evidence>
<dbReference type="PROSITE" id="PS51318">
    <property type="entry name" value="TAT"/>
    <property type="match status" value="1"/>
</dbReference>
<gene>
    <name evidence="7" type="ordered locus">Tmz1t_3870</name>
</gene>
<dbReference type="PANTHER" id="PTHR42693">
    <property type="entry name" value="ARYLSULFATASE FAMILY MEMBER"/>
    <property type="match status" value="1"/>
</dbReference>
<dbReference type="Proteomes" id="UP000002186">
    <property type="component" value="Chromosome"/>
</dbReference>
<dbReference type="PROSITE" id="PS00149">
    <property type="entry name" value="SULFATASE_2"/>
    <property type="match status" value="1"/>
</dbReference>
<evidence type="ECO:0000313" key="7">
    <source>
        <dbReference type="EMBL" id="ACR02458.1"/>
    </source>
</evidence>
<evidence type="ECO:0000256" key="2">
    <source>
        <dbReference type="ARBA" id="ARBA00022723"/>
    </source>
</evidence>
<accession>C4KD47</accession>
<dbReference type="HOGENOM" id="CLU_006332_11_1_4"/>
<keyword evidence="4" id="KW-0106">Calcium</keyword>
<dbReference type="PANTHER" id="PTHR42693:SF33">
    <property type="entry name" value="ARYLSULFATASE"/>
    <property type="match status" value="1"/>
</dbReference>
<dbReference type="Gene3D" id="3.30.1120.10">
    <property type="match status" value="1"/>
</dbReference>
<dbReference type="GO" id="GO:0046872">
    <property type="term" value="F:metal ion binding"/>
    <property type="evidence" value="ECO:0007669"/>
    <property type="project" value="UniProtKB-KW"/>
</dbReference>
<protein>
    <submittedName>
        <fullName evidence="7">Sulfatase</fullName>
    </submittedName>
</protein>
<dbReference type="SUPFAM" id="SSF53649">
    <property type="entry name" value="Alkaline phosphatase-like"/>
    <property type="match status" value="1"/>
</dbReference>
<dbReference type="InterPro" id="IPR024607">
    <property type="entry name" value="Sulfatase_CS"/>
</dbReference>
<dbReference type="RefSeq" id="WP_012586190.1">
    <property type="nucleotide sequence ID" value="NC_011662.2"/>
</dbReference>
<dbReference type="EMBL" id="CP001281">
    <property type="protein sequence ID" value="ACR02458.1"/>
    <property type="molecule type" value="Genomic_DNA"/>
</dbReference>
<name>C4KD47_THASP</name>
<evidence type="ECO:0000256" key="1">
    <source>
        <dbReference type="ARBA" id="ARBA00008779"/>
    </source>
</evidence>
<dbReference type="PROSITE" id="PS00523">
    <property type="entry name" value="SULFATASE_1"/>
    <property type="match status" value="1"/>
</dbReference>
<proteinExistence type="inferred from homology"/>
<evidence type="ECO:0000256" key="3">
    <source>
        <dbReference type="ARBA" id="ARBA00022801"/>
    </source>
</evidence>
<dbReference type="Gene3D" id="3.40.720.10">
    <property type="entry name" value="Alkaline Phosphatase, subunit A"/>
    <property type="match status" value="1"/>
</dbReference>
<dbReference type="AlphaFoldDB" id="C4KD47"/>
<dbReference type="InterPro" id="IPR000917">
    <property type="entry name" value="Sulfatase_N"/>
</dbReference>
<dbReference type="CDD" id="cd16025">
    <property type="entry name" value="PAS_like"/>
    <property type="match status" value="1"/>
</dbReference>
<organism evidence="7 8">
    <name type="scientific">Thauera aminoaromatica</name>
    <dbReference type="NCBI Taxonomy" id="164330"/>
    <lineage>
        <taxon>Bacteria</taxon>
        <taxon>Pseudomonadati</taxon>
        <taxon>Pseudomonadota</taxon>
        <taxon>Betaproteobacteria</taxon>
        <taxon>Rhodocyclales</taxon>
        <taxon>Zoogloeaceae</taxon>
        <taxon>Thauera</taxon>
    </lineage>
</organism>
<dbReference type="GO" id="GO:0004065">
    <property type="term" value="F:arylsulfatase activity"/>
    <property type="evidence" value="ECO:0007669"/>
    <property type="project" value="TreeGrafter"/>
</dbReference>
<dbReference type="KEGG" id="tmz:Tmz1t_3870"/>
<feature type="domain" description="Sulfatase N-terminal" evidence="6">
    <location>
        <begin position="49"/>
        <end position="460"/>
    </location>
</feature>
<evidence type="ECO:0000259" key="6">
    <source>
        <dbReference type="Pfam" id="PF00884"/>
    </source>
</evidence>
<dbReference type="InterPro" id="IPR006311">
    <property type="entry name" value="TAT_signal"/>
</dbReference>
<feature type="signal peptide" evidence="5">
    <location>
        <begin position="1"/>
        <end position="42"/>
    </location>
</feature>
<keyword evidence="8" id="KW-1185">Reference proteome</keyword>
<dbReference type="eggNOG" id="COG3119">
    <property type="taxonomic scope" value="Bacteria"/>
</dbReference>
<evidence type="ECO:0000256" key="5">
    <source>
        <dbReference type="SAM" id="SignalP"/>
    </source>
</evidence>
<feature type="chain" id="PRO_5002938441" evidence="5">
    <location>
        <begin position="43"/>
        <end position="578"/>
    </location>
</feature>
<evidence type="ECO:0000256" key="4">
    <source>
        <dbReference type="ARBA" id="ARBA00022837"/>
    </source>
</evidence>
<keyword evidence="5" id="KW-0732">Signal</keyword>
<keyword evidence="2" id="KW-0479">Metal-binding</keyword>
<reference evidence="7 8" key="2">
    <citation type="journal article" date="2012" name="Stand. Genomic Sci.">
        <title>Complete genome sequence of Thauera aminoaromatica strain MZ1T.</title>
        <authorList>
            <person name="Jiang K."/>
            <person name="Sanseverino J."/>
            <person name="Chauhan A."/>
            <person name="Lucas S."/>
            <person name="Copeland A."/>
            <person name="Lapidus A."/>
            <person name="Del Rio T.G."/>
            <person name="Dalin E."/>
            <person name="Tice H."/>
            <person name="Bruce D."/>
            <person name="Goodwin L."/>
            <person name="Pitluck S."/>
            <person name="Sims D."/>
            <person name="Brettin T."/>
            <person name="Detter J.C."/>
            <person name="Han C."/>
            <person name="Chang Y.J."/>
            <person name="Larimer F."/>
            <person name="Land M."/>
            <person name="Hauser L."/>
            <person name="Kyrpides N.C."/>
            <person name="Mikhailova N."/>
            <person name="Moser S."/>
            <person name="Jegier P."/>
            <person name="Close D."/>
            <person name="Debruyn J.M."/>
            <person name="Wang Y."/>
            <person name="Layton A.C."/>
            <person name="Allen M.S."/>
            <person name="Sayler G.S."/>
        </authorList>
    </citation>
    <scope>NUCLEOTIDE SEQUENCE [LARGE SCALE GENOMIC DNA]</scope>
    <source>
        <strain evidence="7 8">MZ1T</strain>
    </source>
</reference>
<comment type="similarity">
    <text evidence="1">Belongs to the sulfatase family.</text>
</comment>
<dbReference type="STRING" id="85643.Tmz1t_3870"/>
<reference evidence="8" key="1">
    <citation type="submission" date="2009-05" db="EMBL/GenBank/DDBJ databases">
        <title>Complete sequence of chromosome of Thauera sp. MZ1T.</title>
        <authorList>
            <consortium name="US DOE Joint Genome Institute"/>
            <person name="Lucas S."/>
            <person name="Copeland A."/>
            <person name="Lapidus A."/>
            <person name="Glavina del Rio T."/>
            <person name="Dalin E."/>
            <person name="Tice H."/>
            <person name="Bruce D."/>
            <person name="Goodwin L."/>
            <person name="Pitluck S."/>
            <person name="Sims D."/>
            <person name="Brettin T."/>
            <person name="Detter J.C."/>
            <person name="Han C."/>
            <person name="Larimer F."/>
            <person name="Land M."/>
            <person name="Hauser L."/>
            <person name="Kyrpides N."/>
            <person name="Mikhailova N."/>
            <person name="Sayler G.S."/>
        </authorList>
    </citation>
    <scope>NUCLEOTIDE SEQUENCE [LARGE SCALE GENOMIC DNA]</scope>
    <source>
        <strain evidence="8">MZ1T</strain>
    </source>
</reference>
<dbReference type="InterPro" id="IPR050738">
    <property type="entry name" value="Sulfatase"/>
</dbReference>